<sequence length="280" mass="30316">MNTEIKPVVVGIVDKQPSALAVAIRQASATESPLWVVHSVGVPAQSAEFYAGYEVIEDLRRSGQVVLDEARDYIVREAPGLTVDYILSTDEPVRAIDHSSTEARLIVLGSDDVPWYERLMRTKVSGHLALHARCPVIVVPEHAGSDTYSGDIVVTLAGDTAADGPMLFALEQASAHHASLHVLHAIEPGTAPDEADRERAKITEILAAWRVKFPDVTIFEVYGRETPEDAVLRATESASLVIVGRPHHPTPLSLSRPFASDILKRTHCPVAVVAESYQGA</sequence>
<evidence type="ECO:0000313" key="3">
    <source>
        <dbReference type="EMBL" id="MDR7086046.1"/>
    </source>
</evidence>
<evidence type="ECO:0000259" key="2">
    <source>
        <dbReference type="Pfam" id="PF00582"/>
    </source>
</evidence>
<reference evidence="3 4" key="1">
    <citation type="submission" date="2023-07" db="EMBL/GenBank/DDBJ databases">
        <title>Sorghum-associated microbial communities from plants grown in Nebraska, USA.</title>
        <authorList>
            <person name="Schachtman D."/>
        </authorList>
    </citation>
    <scope>NUCLEOTIDE SEQUENCE [LARGE SCALE GENOMIC DNA]</scope>
    <source>
        <strain evidence="3 4">BE248</strain>
    </source>
</reference>
<dbReference type="PANTHER" id="PTHR46268:SF6">
    <property type="entry name" value="UNIVERSAL STRESS PROTEIN UP12"/>
    <property type="match status" value="1"/>
</dbReference>
<dbReference type="PANTHER" id="PTHR46268">
    <property type="entry name" value="STRESS RESPONSE PROTEIN NHAX"/>
    <property type="match status" value="1"/>
</dbReference>
<feature type="domain" description="UspA" evidence="2">
    <location>
        <begin position="6"/>
        <end position="140"/>
    </location>
</feature>
<dbReference type="Pfam" id="PF00582">
    <property type="entry name" value="Usp"/>
    <property type="match status" value="2"/>
</dbReference>
<dbReference type="Proteomes" id="UP001257739">
    <property type="component" value="Unassembled WGS sequence"/>
</dbReference>
<dbReference type="InterPro" id="IPR006016">
    <property type="entry name" value="UspA"/>
</dbReference>
<organism evidence="3 4">
    <name type="scientific">Aeromicrobium panaciterrae</name>
    <dbReference type="NCBI Taxonomy" id="363861"/>
    <lineage>
        <taxon>Bacteria</taxon>
        <taxon>Bacillati</taxon>
        <taxon>Actinomycetota</taxon>
        <taxon>Actinomycetes</taxon>
        <taxon>Propionibacteriales</taxon>
        <taxon>Nocardioidaceae</taxon>
        <taxon>Aeromicrobium</taxon>
    </lineage>
</organism>
<feature type="domain" description="UspA" evidence="2">
    <location>
        <begin position="152"/>
        <end position="273"/>
    </location>
</feature>
<accession>A0ABU1ULI2</accession>
<evidence type="ECO:0000256" key="1">
    <source>
        <dbReference type="ARBA" id="ARBA00008791"/>
    </source>
</evidence>
<dbReference type="EMBL" id="JAVDWH010000001">
    <property type="protein sequence ID" value="MDR7086046.1"/>
    <property type="molecule type" value="Genomic_DNA"/>
</dbReference>
<comment type="caution">
    <text evidence="3">The sequence shown here is derived from an EMBL/GenBank/DDBJ whole genome shotgun (WGS) entry which is preliminary data.</text>
</comment>
<dbReference type="Gene3D" id="3.40.50.620">
    <property type="entry name" value="HUPs"/>
    <property type="match status" value="2"/>
</dbReference>
<proteinExistence type="inferred from homology"/>
<dbReference type="RefSeq" id="WP_309967190.1">
    <property type="nucleotide sequence ID" value="NZ_JAVDWH010000001.1"/>
</dbReference>
<comment type="similarity">
    <text evidence="1">Belongs to the universal stress protein A family.</text>
</comment>
<protein>
    <submittedName>
        <fullName evidence="3">Nucleotide-binding universal stress UspA family protein</fullName>
    </submittedName>
</protein>
<evidence type="ECO:0000313" key="4">
    <source>
        <dbReference type="Proteomes" id="UP001257739"/>
    </source>
</evidence>
<dbReference type="SUPFAM" id="SSF52402">
    <property type="entry name" value="Adenine nucleotide alpha hydrolases-like"/>
    <property type="match status" value="2"/>
</dbReference>
<gene>
    <name evidence="3" type="ORF">J2X11_000885</name>
</gene>
<name>A0ABU1ULI2_9ACTN</name>
<dbReference type="InterPro" id="IPR014729">
    <property type="entry name" value="Rossmann-like_a/b/a_fold"/>
</dbReference>
<keyword evidence="4" id="KW-1185">Reference proteome</keyword>